<dbReference type="Proteomes" id="UP000728032">
    <property type="component" value="Unassembled WGS sequence"/>
</dbReference>
<dbReference type="GO" id="GO:0004197">
    <property type="term" value="F:cysteine-type endopeptidase activity"/>
    <property type="evidence" value="ECO:0007669"/>
    <property type="project" value="TreeGrafter"/>
</dbReference>
<evidence type="ECO:0008006" key="5">
    <source>
        <dbReference type="Google" id="ProtNLM"/>
    </source>
</evidence>
<dbReference type="AlphaFoldDB" id="A0A7R9LS96"/>
<evidence type="ECO:0000256" key="2">
    <source>
        <dbReference type="SAM" id="SignalP"/>
    </source>
</evidence>
<evidence type="ECO:0000313" key="4">
    <source>
        <dbReference type="Proteomes" id="UP000728032"/>
    </source>
</evidence>
<feature type="signal peptide" evidence="2">
    <location>
        <begin position="1"/>
        <end position="20"/>
    </location>
</feature>
<comment type="similarity">
    <text evidence="1">Belongs to the peptidase C13 family.</text>
</comment>
<evidence type="ECO:0000256" key="1">
    <source>
        <dbReference type="ARBA" id="ARBA00009941"/>
    </source>
</evidence>
<dbReference type="PRINTS" id="PR00776">
    <property type="entry name" value="HEMOGLOBNASE"/>
</dbReference>
<sequence>MNSVLIVTVCIAYLATLLHGADFNGKKWVVLAAASKGWENYGDQADVYHGYHVVKSLGIPDENIILFYYNDIAYNTNNPTPGVVINTPHGPNVYAGIPLNRSYTGHDITPDVL</sequence>
<feature type="chain" id="PRO_5036211288" description="Legumain" evidence="2">
    <location>
        <begin position="21"/>
        <end position="113"/>
    </location>
</feature>
<organism evidence="3">
    <name type="scientific">Oppiella nova</name>
    <dbReference type="NCBI Taxonomy" id="334625"/>
    <lineage>
        <taxon>Eukaryota</taxon>
        <taxon>Metazoa</taxon>
        <taxon>Ecdysozoa</taxon>
        <taxon>Arthropoda</taxon>
        <taxon>Chelicerata</taxon>
        <taxon>Arachnida</taxon>
        <taxon>Acari</taxon>
        <taxon>Acariformes</taxon>
        <taxon>Sarcoptiformes</taxon>
        <taxon>Oribatida</taxon>
        <taxon>Brachypylina</taxon>
        <taxon>Oppioidea</taxon>
        <taxon>Oppiidae</taxon>
        <taxon>Oppiella</taxon>
    </lineage>
</organism>
<gene>
    <name evidence="3" type="ORF">ONB1V03_LOCUS5905</name>
</gene>
<dbReference type="PANTHER" id="PTHR12000">
    <property type="entry name" value="HEMOGLOBINASE FAMILY MEMBER"/>
    <property type="match status" value="1"/>
</dbReference>
<protein>
    <recommendedName>
        <fullName evidence="5">Legumain</fullName>
    </recommendedName>
</protein>
<dbReference type="Gene3D" id="3.40.50.1460">
    <property type="match status" value="1"/>
</dbReference>
<dbReference type="GO" id="GO:0005773">
    <property type="term" value="C:vacuole"/>
    <property type="evidence" value="ECO:0007669"/>
    <property type="project" value="GOC"/>
</dbReference>
<evidence type="ECO:0000313" key="3">
    <source>
        <dbReference type="EMBL" id="CAD7646781.1"/>
    </source>
</evidence>
<dbReference type="InterPro" id="IPR001096">
    <property type="entry name" value="Peptidase_C13"/>
</dbReference>
<dbReference type="EMBL" id="CAJPVJ010002510">
    <property type="protein sequence ID" value="CAG2166381.1"/>
    <property type="molecule type" value="Genomic_DNA"/>
</dbReference>
<name>A0A7R9LS96_9ACAR</name>
<dbReference type="Pfam" id="PF01650">
    <property type="entry name" value="Peptidase_C13"/>
    <property type="match status" value="1"/>
</dbReference>
<accession>A0A7R9LS96</accession>
<dbReference type="GO" id="GO:0006624">
    <property type="term" value="P:vacuolar protein processing"/>
    <property type="evidence" value="ECO:0007669"/>
    <property type="project" value="TreeGrafter"/>
</dbReference>
<dbReference type="EMBL" id="OC917335">
    <property type="protein sequence ID" value="CAD7646781.1"/>
    <property type="molecule type" value="Genomic_DNA"/>
</dbReference>
<dbReference type="GO" id="GO:0051603">
    <property type="term" value="P:proteolysis involved in protein catabolic process"/>
    <property type="evidence" value="ECO:0007669"/>
    <property type="project" value="TreeGrafter"/>
</dbReference>
<keyword evidence="2" id="KW-0732">Signal</keyword>
<reference evidence="3" key="1">
    <citation type="submission" date="2020-11" db="EMBL/GenBank/DDBJ databases">
        <authorList>
            <person name="Tran Van P."/>
        </authorList>
    </citation>
    <scope>NUCLEOTIDE SEQUENCE</scope>
</reference>
<keyword evidence="4" id="KW-1185">Reference proteome</keyword>
<dbReference type="PANTHER" id="PTHR12000:SF42">
    <property type="entry name" value="LEGUMAIN"/>
    <property type="match status" value="1"/>
</dbReference>
<dbReference type="OrthoDB" id="192611at2759"/>
<proteinExistence type="inferred from homology"/>